<dbReference type="Gene3D" id="6.10.340.10">
    <property type="match status" value="1"/>
</dbReference>
<dbReference type="GO" id="GO:0004888">
    <property type="term" value="F:transmembrane signaling receptor activity"/>
    <property type="evidence" value="ECO:0007669"/>
    <property type="project" value="InterPro"/>
</dbReference>
<feature type="transmembrane region" description="Helical" evidence="6">
    <location>
        <begin position="169"/>
        <end position="194"/>
    </location>
</feature>
<feature type="domain" description="Methyl-accepting transducer" evidence="7">
    <location>
        <begin position="331"/>
        <end position="567"/>
    </location>
</feature>
<keyword evidence="6" id="KW-0812">Transmembrane</keyword>
<dbReference type="PROSITE" id="PS50111">
    <property type="entry name" value="CHEMOTAXIS_TRANSDUC_2"/>
    <property type="match status" value="1"/>
</dbReference>
<dbReference type="InterPro" id="IPR004090">
    <property type="entry name" value="Chemotax_Me-accpt_rcpt"/>
</dbReference>
<evidence type="ECO:0000256" key="1">
    <source>
        <dbReference type="ARBA" id="ARBA00004370"/>
    </source>
</evidence>
<dbReference type="GO" id="GO:0006935">
    <property type="term" value="P:chemotaxis"/>
    <property type="evidence" value="ECO:0007669"/>
    <property type="project" value="InterPro"/>
</dbReference>
<dbReference type="InterPro" id="IPR003660">
    <property type="entry name" value="HAMP_dom"/>
</dbReference>
<gene>
    <name evidence="9" type="ORF">JGI24_01277</name>
</gene>
<feature type="transmembrane region" description="Helical" evidence="6">
    <location>
        <begin position="20"/>
        <end position="40"/>
    </location>
</feature>
<dbReference type="SUPFAM" id="SSF58104">
    <property type="entry name" value="Methyl-accepting chemotaxis protein (MCP) signaling domain"/>
    <property type="match status" value="1"/>
</dbReference>
<keyword evidence="10" id="KW-1185">Reference proteome</keyword>
<dbReference type="PROSITE" id="PS50885">
    <property type="entry name" value="HAMP"/>
    <property type="match status" value="2"/>
</dbReference>
<dbReference type="CDD" id="cd06225">
    <property type="entry name" value="HAMP"/>
    <property type="match status" value="2"/>
</dbReference>
<keyword evidence="6" id="KW-0472">Membrane</keyword>
<dbReference type="FunFam" id="1.10.287.950:FF:000001">
    <property type="entry name" value="Methyl-accepting chemotaxis sensory transducer"/>
    <property type="match status" value="1"/>
</dbReference>
<dbReference type="AlphaFoldDB" id="A0A656D8A3"/>
<dbReference type="EMBL" id="CZVU01000064">
    <property type="protein sequence ID" value="CUT03300.1"/>
    <property type="molecule type" value="Genomic_DNA"/>
</dbReference>
<evidence type="ECO:0000313" key="10">
    <source>
        <dbReference type="Proteomes" id="UP000243065"/>
    </source>
</evidence>
<comment type="subcellular location">
    <subcellularLocation>
        <location evidence="1">Membrane</location>
    </subcellularLocation>
</comment>
<evidence type="ECO:0000256" key="4">
    <source>
        <dbReference type="PROSITE-ProRule" id="PRU00284"/>
    </source>
</evidence>
<reference evidence="9 10" key="1">
    <citation type="submission" date="2015-11" db="EMBL/GenBank/DDBJ databases">
        <authorList>
            <person name="Varghese N."/>
        </authorList>
    </citation>
    <scope>NUCLEOTIDE SEQUENCE [LARGE SCALE GENOMIC DNA]</scope>
    <source>
        <strain evidence="9 10">JGI-24</strain>
    </source>
</reference>
<dbReference type="Proteomes" id="UP000243065">
    <property type="component" value="Unassembled WGS sequence"/>
</dbReference>
<proteinExistence type="inferred from homology"/>
<dbReference type="SMART" id="SM00283">
    <property type="entry name" value="MA"/>
    <property type="match status" value="1"/>
</dbReference>
<dbReference type="InterPro" id="IPR004089">
    <property type="entry name" value="MCPsignal_dom"/>
</dbReference>
<feature type="coiled-coil region" evidence="5">
    <location>
        <begin position="255"/>
        <end position="282"/>
    </location>
</feature>
<evidence type="ECO:0000313" key="9">
    <source>
        <dbReference type="EMBL" id="CUT03300.1"/>
    </source>
</evidence>
<dbReference type="OrthoDB" id="9765653at2"/>
<keyword evidence="5" id="KW-0175">Coiled coil</keyword>
<evidence type="ECO:0000256" key="3">
    <source>
        <dbReference type="ARBA" id="ARBA00029447"/>
    </source>
</evidence>
<dbReference type="PRINTS" id="PR00260">
    <property type="entry name" value="CHEMTRNSDUCR"/>
</dbReference>
<evidence type="ECO:0000259" key="8">
    <source>
        <dbReference type="PROSITE" id="PS50885"/>
    </source>
</evidence>
<dbReference type="Gene3D" id="1.10.287.950">
    <property type="entry name" value="Methyl-accepting chemotaxis protein"/>
    <property type="match status" value="1"/>
</dbReference>
<dbReference type="SMART" id="SM00304">
    <property type="entry name" value="HAMP"/>
    <property type="match status" value="2"/>
</dbReference>
<comment type="similarity">
    <text evidence="3">Belongs to the methyl-accepting chemotaxis (MCP) protein family.</text>
</comment>
<dbReference type="SUPFAM" id="SSF158472">
    <property type="entry name" value="HAMP domain-like"/>
    <property type="match status" value="1"/>
</dbReference>
<keyword evidence="2 4" id="KW-0807">Transducer</keyword>
<protein>
    <submittedName>
        <fullName evidence="9">Methyl-accepting chemotaxis protein</fullName>
    </submittedName>
</protein>
<dbReference type="PANTHER" id="PTHR32089:SF112">
    <property type="entry name" value="LYSOZYME-LIKE PROTEIN-RELATED"/>
    <property type="match status" value="1"/>
</dbReference>
<dbReference type="Pfam" id="PF00015">
    <property type="entry name" value="MCPsignal"/>
    <property type="match status" value="1"/>
</dbReference>
<evidence type="ECO:0000256" key="6">
    <source>
        <dbReference type="SAM" id="Phobius"/>
    </source>
</evidence>
<feature type="domain" description="HAMP" evidence="8">
    <location>
        <begin position="274"/>
        <end position="326"/>
    </location>
</feature>
<name>A0A656D8A3_KRYT1</name>
<accession>A0A656D8A3</accession>
<evidence type="ECO:0000256" key="5">
    <source>
        <dbReference type="SAM" id="Coils"/>
    </source>
</evidence>
<dbReference type="PANTHER" id="PTHR32089">
    <property type="entry name" value="METHYL-ACCEPTING CHEMOTAXIS PROTEIN MCPB"/>
    <property type="match status" value="1"/>
</dbReference>
<sequence length="623" mass="68902">MWLIKKFNNLKWRYKTFIGIELIVVGTALVVSLIYSMILGKAIERQFLKRVEATVKQFSNSAIYGILLQDVNQLNQLIESFYHDGFIKYIAVYGADGKLLSEKNLGILNGDEKKLGDLKEDITYSEISTRVGSVLDVQAKVYRGSDFAGYVRFGFSTDEINGVLSKANFVNLGFVLFAVLLGLGFGYFVISLFVEPVEKIRYAAELVSQGNVNVSIDDKCIEREDEIGNLARSFNKMIENIKSAIDEISSQREISEKARIEAEEARIKIQEQQRYLESQMQKIFDVIESVSNGDLTKEAIAERDDEVGALVKKLNKMINELRFLVKEIIDSSYAVANSTSQISSSTEEMSAAVQDQARQIAEIVSAIEEMSRTIIENANQAERVAKLAYESSSFATEGSKAVVATIEQMHRLADVVKNSSQSVQILGKSSNQIGEIIDVIEDIADQTNLLALNAAIEAARAGEQGRGFAVVADEVRKLAERTMKATKEISKMIKQIQNDTNEVVKIMESGVKVAETGIQLADSANLALKQIVQNAGDVANLISEISRANKEQSRVSEDISKAVESISSIAEQTSAGVHQIAKAVEDLSKLTEKLRQIVMRLEIGQEIGKENYVRFAQIRGNGV</sequence>
<feature type="domain" description="HAMP" evidence="8">
    <location>
        <begin position="191"/>
        <end position="246"/>
    </location>
</feature>
<dbReference type="GO" id="GO:0007165">
    <property type="term" value="P:signal transduction"/>
    <property type="evidence" value="ECO:0007669"/>
    <property type="project" value="UniProtKB-KW"/>
</dbReference>
<organism evidence="9 10">
    <name type="scientific">Kryptobacter tengchongensis</name>
    <dbReference type="NCBI Taxonomy" id="1643429"/>
    <lineage>
        <taxon>Bacteria</taxon>
        <taxon>Pseudomonadati</taxon>
        <taxon>Candidatus Kryptoniota</taxon>
        <taxon>Candidatus Kryptobacter</taxon>
    </lineage>
</organism>
<evidence type="ECO:0000256" key="2">
    <source>
        <dbReference type="ARBA" id="ARBA00023224"/>
    </source>
</evidence>
<evidence type="ECO:0000259" key="7">
    <source>
        <dbReference type="PROSITE" id="PS50111"/>
    </source>
</evidence>
<dbReference type="GO" id="GO:0016020">
    <property type="term" value="C:membrane"/>
    <property type="evidence" value="ECO:0007669"/>
    <property type="project" value="UniProtKB-SubCell"/>
</dbReference>
<feature type="non-terminal residue" evidence="9">
    <location>
        <position position="623"/>
    </location>
</feature>
<dbReference type="CDD" id="cd11386">
    <property type="entry name" value="MCP_signal"/>
    <property type="match status" value="1"/>
</dbReference>
<keyword evidence="6" id="KW-1133">Transmembrane helix</keyword>
<dbReference type="Pfam" id="PF00672">
    <property type="entry name" value="HAMP"/>
    <property type="match status" value="2"/>
</dbReference>
<dbReference type="RefSeq" id="WP_072150626.1">
    <property type="nucleotide sequence ID" value="NZ_CZVU01000064.1"/>
</dbReference>